<evidence type="ECO:0000313" key="3">
    <source>
        <dbReference type="Proteomes" id="UP001157418"/>
    </source>
</evidence>
<feature type="transmembrane region" description="Helical" evidence="1">
    <location>
        <begin position="29"/>
        <end position="55"/>
    </location>
</feature>
<protein>
    <submittedName>
        <fullName evidence="2">Uncharacterized protein</fullName>
    </submittedName>
</protein>
<accession>A0AAU9LSK9</accession>
<reference evidence="2 3" key="1">
    <citation type="submission" date="2022-01" db="EMBL/GenBank/DDBJ databases">
        <authorList>
            <person name="Xiong W."/>
            <person name="Schranz E."/>
        </authorList>
    </citation>
    <scope>NUCLEOTIDE SEQUENCE [LARGE SCALE GENOMIC DNA]</scope>
</reference>
<gene>
    <name evidence="2" type="ORF">LVIROSA_LOCUS6169</name>
</gene>
<evidence type="ECO:0000256" key="1">
    <source>
        <dbReference type="SAM" id="Phobius"/>
    </source>
</evidence>
<organism evidence="2 3">
    <name type="scientific">Lactuca virosa</name>
    <dbReference type="NCBI Taxonomy" id="75947"/>
    <lineage>
        <taxon>Eukaryota</taxon>
        <taxon>Viridiplantae</taxon>
        <taxon>Streptophyta</taxon>
        <taxon>Embryophyta</taxon>
        <taxon>Tracheophyta</taxon>
        <taxon>Spermatophyta</taxon>
        <taxon>Magnoliopsida</taxon>
        <taxon>eudicotyledons</taxon>
        <taxon>Gunneridae</taxon>
        <taxon>Pentapetalae</taxon>
        <taxon>asterids</taxon>
        <taxon>campanulids</taxon>
        <taxon>Asterales</taxon>
        <taxon>Asteraceae</taxon>
        <taxon>Cichorioideae</taxon>
        <taxon>Cichorieae</taxon>
        <taxon>Lactucinae</taxon>
        <taxon>Lactuca</taxon>
    </lineage>
</organism>
<name>A0AAU9LSK9_9ASTR</name>
<sequence>MEFYMSNASPSQHLGVYSTKRMWMSRSRILCFSPFVSRSLILTGFIGLLGCTFMLCSCKTSGCDRIGTPGKRKATCCGLWWVEMLKTSGQYKEEPLH</sequence>
<dbReference type="Proteomes" id="UP001157418">
    <property type="component" value="Unassembled WGS sequence"/>
</dbReference>
<keyword evidence="1" id="KW-1133">Transmembrane helix</keyword>
<dbReference type="AlphaFoldDB" id="A0AAU9LSK9"/>
<comment type="caution">
    <text evidence="2">The sequence shown here is derived from an EMBL/GenBank/DDBJ whole genome shotgun (WGS) entry which is preliminary data.</text>
</comment>
<evidence type="ECO:0000313" key="2">
    <source>
        <dbReference type="EMBL" id="CAH1418584.1"/>
    </source>
</evidence>
<keyword evidence="3" id="KW-1185">Reference proteome</keyword>
<keyword evidence="1" id="KW-0812">Transmembrane</keyword>
<dbReference type="EMBL" id="CAKMRJ010000113">
    <property type="protein sequence ID" value="CAH1418584.1"/>
    <property type="molecule type" value="Genomic_DNA"/>
</dbReference>
<proteinExistence type="predicted"/>
<keyword evidence="1" id="KW-0472">Membrane</keyword>